<keyword evidence="3 5" id="KW-1133">Transmembrane helix</keyword>
<dbReference type="GO" id="GO:0006508">
    <property type="term" value="P:proteolysis"/>
    <property type="evidence" value="ECO:0007669"/>
    <property type="project" value="UniProtKB-KW"/>
</dbReference>
<sequence length="163" mass="17768">MGSFTFLSVLLLIIGFILIGIEFMMPGFSLPGILGVTCLVLCVLITAKSFIDVILLVMGILAIVGIMLGIMIWFFSKGKIVSPLILKDEQNKEKGYISSNDLEYLLGKEGITITDLRPTGIGEFNGVRLDVVSEGDYVQKGSEIIIFKVEGSKLVVKGKSNYK</sequence>
<feature type="transmembrane region" description="Helical" evidence="5">
    <location>
        <begin position="6"/>
        <end position="23"/>
    </location>
</feature>
<keyword evidence="9" id="KW-1185">Reference proteome</keyword>
<dbReference type="AlphaFoldDB" id="A0A6I1MTF0"/>
<evidence type="ECO:0000313" key="9">
    <source>
        <dbReference type="Proteomes" id="UP000430345"/>
    </source>
</evidence>
<feature type="transmembrane region" description="Helical" evidence="5">
    <location>
        <begin position="30"/>
        <end position="47"/>
    </location>
</feature>
<keyword evidence="2 5" id="KW-0812">Transmembrane</keyword>
<comment type="caution">
    <text evidence="8">The sequence shown here is derived from an EMBL/GenBank/DDBJ whole genome shotgun (WGS) entry which is preliminary data.</text>
</comment>
<reference evidence="8 9" key="1">
    <citation type="submission" date="2019-10" db="EMBL/GenBank/DDBJ databases">
        <title>The Genome Sequence of Clostridium tarantellae Isolated from Fish Brain.</title>
        <authorList>
            <person name="Bano L."/>
            <person name="Kiel M."/>
            <person name="Sales G."/>
            <person name="Doxey A.C."/>
            <person name="Mansfield M.J."/>
            <person name="Schiavone M."/>
            <person name="Rossetto O."/>
            <person name="Pirazzini M."/>
            <person name="Dobrindt U."/>
            <person name="Montecucco C."/>
        </authorList>
    </citation>
    <scope>NUCLEOTIDE SEQUENCE [LARGE SCALE GENOMIC DNA]</scope>
    <source>
        <strain evidence="8 9">DSM 3997</strain>
    </source>
</reference>
<name>A0A6I1MTF0_9CLOT</name>
<dbReference type="InterPro" id="IPR052165">
    <property type="entry name" value="Membrane_assoc_protease"/>
</dbReference>
<dbReference type="Gene3D" id="2.40.50.140">
    <property type="entry name" value="Nucleic acid-binding proteins"/>
    <property type="match status" value="1"/>
</dbReference>
<organism evidence="8 9">
    <name type="scientific">Clostridium tarantellae</name>
    <dbReference type="NCBI Taxonomy" id="39493"/>
    <lineage>
        <taxon>Bacteria</taxon>
        <taxon>Bacillati</taxon>
        <taxon>Bacillota</taxon>
        <taxon>Clostridia</taxon>
        <taxon>Eubacteriales</taxon>
        <taxon>Clostridiaceae</taxon>
        <taxon>Clostridium</taxon>
    </lineage>
</organism>
<dbReference type="InterPro" id="IPR012340">
    <property type="entry name" value="NA-bd_OB-fold"/>
</dbReference>
<dbReference type="Pfam" id="PF01957">
    <property type="entry name" value="NfeD"/>
    <property type="match status" value="1"/>
</dbReference>
<keyword evidence="4 5" id="KW-0472">Membrane</keyword>
<dbReference type="Pfam" id="PF24961">
    <property type="entry name" value="NfeD_membrane"/>
    <property type="match status" value="1"/>
</dbReference>
<comment type="subcellular location">
    <subcellularLocation>
        <location evidence="1">Membrane</location>
        <topology evidence="1">Multi-pass membrane protein</topology>
    </subcellularLocation>
</comment>
<dbReference type="PANTHER" id="PTHR33507:SF3">
    <property type="entry name" value="INNER MEMBRANE PROTEIN YBBJ"/>
    <property type="match status" value="1"/>
</dbReference>
<keyword evidence="8" id="KW-0378">Hydrolase</keyword>
<dbReference type="PANTHER" id="PTHR33507">
    <property type="entry name" value="INNER MEMBRANE PROTEIN YBBJ"/>
    <property type="match status" value="1"/>
</dbReference>
<dbReference type="EMBL" id="WHJC01000160">
    <property type="protein sequence ID" value="MPQ44151.1"/>
    <property type="molecule type" value="Genomic_DNA"/>
</dbReference>
<evidence type="ECO:0000256" key="3">
    <source>
        <dbReference type="ARBA" id="ARBA00022989"/>
    </source>
</evidence>
<dbReference type="Proteomes" id="UP000430345">
    <property type="component" value="Unassembled WGS sequence"/>
</dbReference>
<feature type="domain" description="NfeD-like C-terminal" evidence="6">
    <location>
        <begin position="103"/>
        <end position="157"/>
    </location>
</feature>
<evidence type="ECO:0000259" key="7">
    <source>
        <dbReference type="Pfam" id="PF24961"/>
    </source>
</evidence>
<evidence type="ECO:0000256" key="5">
    <source>
        <dbReference type="SAM" id="Phobius"/>
    </source>
</evidence>
<feature type="domain" description="NfeD integral membrane" evidence="7">
    <location>
        <begin position="6"/>
        <end position="71"/>
    </location>
</feature>
<evidence type="ECO:0000256" key="1">
    <source>
        <dbReference type="ARBA" id="ARBA00004141"/>
    </source>
</evidence>
<dbReference type="GO" id="GO:0005886">
    <property type="term" value="C:plasma membrane"/>
    <property type="evidence" value="ECO:0007669"/>
    <property type="project" value="TreeGrafter"/>
</dbReference>
<feature type="transmembrane region" description="Helical" evidence="5">
    <location>
        <begin position="53"/>
        <end position="75"/>
    </location>
</feature>
<accession>A0A6I1MTF0</accession>
<dbReference type="GO" id="GO:0008233">
    <property type="term" value="F:peptidase activity"/>
    <property type="evidence" value="ECO:0007669"/>
    <property type="project" value="UniProtKB-KW"/>
</dbReference>
<proteinExistence type="predicted"/>
<gene>
    <name evidence="8" type="ORF">GBZ86_10295</name>
</gene>
<keyword evidence="8" id="KW-0645">Protease</keyword>
<dbReference type="InterPro" id="IPR002810">
    <property type="entry name" value="NfeD-like_C"/>
</dbReference>
<evidence type="ECO:0000256" key="2">
    <source>
        <dbReference type="ARBA" id="ARBA00022692"/>
    </source>
</evidence>
<protein>
    <submittedName>
        <fullName evidence="8">Serine protease</fullName>
    </submittedName>
</protein>
<evidence type="ECO:0000259" key="6">
    <source>
        <dbReference type="Pfam" id="PF01957"/>
    </source>
</evidence>
<evidence type="ECO:0000313" key="8">
    <source>
        <dbReference type="EMBL" id="MPQ44151.1"/>
    </source>
</evidence>
<evidence type="ECO:0000256" key="4">
    <source>
        <dbReference type="ARBA" id="ARBA00023136"/>
    </source>
</evidence>
<dbReference type="InterPro" id="IPR056739">
    <property type="entry name" value="NfeD_membrane"/>
</dbReference>